<dbReference type="InterPro" id="IPR059180">
    <property type="entry name" value="3D_YorM"/>
</dbReference>
<dbReference type="AlphaFoldDB" id="A0A9D2SJ59"/>
<evidence type="ECO:0000313" key="4">
    <source>
        <dbReference type="Proteomes" id="UP000823910"/>
    </source>
</evidence>
<name>A0A9D2SJ59_9FIRM</name>
<evidence type="ECO:0000256" key="1">
    <source>
        <dbReference type="SAM" id="SignalP"/>
    </source>
</evidence>
<dbReference type="CDD" id="cd14667">
    <property type="entry name" value="3D_containing_proteins"/>
    <property type="match status" value="1"/>
</dbReference>
<feature type="chain" id="PRO_5038372151" evidence="1">
    <location>
        <begin position="28"/>
        <end position="156"/>
    </location>
</feature>
<feature type="domain" description="3D" evidence="2">
    <location>
        <begin position="96"/>
        <end position="150"/>
    </location>
</feature>
<comment type="caution">
    <text evidence="3">The sequence shown here is derived from an EMBL/GenBank/DDBJ whole genome shotgun (WGS) entry which is preliminary data.</text>
</comment>
<dbReference type="GO" id="GO:0004553">
    <property type="term" value="F:hydrolase activity, hydrolyzing O-glycosyl compounds"/>
    <property type="evidence" value="ECO:0007669"/>
    <property type="project" value="InterPro"/>
</dbReference>
<organism evidence="3 4">
    <name type="scientific">Candidatus Enterocloster excrementipullorum</name>
    <dbReference type="NCBI Taxonomy" id="2838559"/>
    <lineage>
        <taxon>Bacteria</taxon>
        <taxon>Bacillati</taxon>
        <taxon>Bacillota</taxon>
        <taxon>Clostridia</taxon>
        <taxon>Lachnospirales</taxon>
        <taxon>Lachnospiraceae</taxon>
        <taxon>Enterocloster</taxon>
    </lineage>
</organism>
<dbReference type="EMBL" id="DWWT01000078">
    <property type="protein sequence ID" value="HJC07297.1"/>
    <property type="molecule type" value="Genomic_DNA"/>
</dbReference>
<protein>
    <submittedName>
        <fullName evidence="3">3D domain-containing protein</fullName>
    </submittedName>
</protein>
<gene>
    <name evidence="3" type="ORF">H9704_14325</name>
</gene>
<reference evidence="3" key="1">
    <citation type="journal article" date="2021" name="PeerJ">
        <title>Extensive microbial diversity within the chicken gut microbiome revealed by metagenomics and culture.</title>
        <authorList>
            <person name="Gilroy R."/>
            <person name="Ravi A."/>
            <person name="Getino M."/>
            <person name="Pursley I."/>
            <person name="Horton D.L."/>
            <person name="Alikhan N.F."/>
            <person name="Baker D."/>
            <person name="Gharbi K."/>
            <person name="Hall N."/>
            <person name="Watson M."/>
            <person name="Adriaenssens E.M."/>
            <person name="Foster-Nyarko E."/>
            <person name="Jarju S."/>
            <person name="Secka A."/>
            <person name="Antonio M."/>
            <person name="Oren A."/>
            <person name="Chaudhuri R.R."/>
            <person name="La Ragione R."/>
            <person name="Hildebrand F."/>
            <person name="Pallen M.J."/>
        </authorList>
    </citation>
    <scope>NUCLEOTIDE SEQUENCE</scope>
    <source>
        <strain evidence="3">CHK180-15479</strain>
    </source>
</reference>
<accession>A0A9D2SJ59</accession>
<dbReference type="GO" id="GO:0019867">
    <property type="term" value="C:outer membrane"/>
    <property type="evidence" value="ECO:0007669"/>
    <property type="project" value="InterPro"/>
</dbReference>
<keyword evidence="1" id="KW-0732">Signal</keyword>
<dbReference type="GO" id="GO:0009254">
    <property type="term" value="P:peptidoglycan turnover"/>
    <property type="evidence" value="ECO:0007669"/>
    <property type="project" value="InterPro"/>
</dbReference>
<dbReference type="Proteomes" id="UP000823910">
    <property type="component" value="Unassembled WGS sequence"/>
</dbReference>
<proteinExistence type="predicted"/>
<dbReference type="InterPro" id="IPR010611">
    <property type="entry name" value="3D_dom"/>
</dbReference>
<evidence type="ECO:0000313" key="3">
    <source>
        <dbReference type="EMBL" id="HJC07297.1"/>
    </source>
</evidence>
<sequence length="156" mass="16631">MCKLIKQVLLAAAAFSLSLTAAFPAFAQEAGTETVMDDDYVNAGPGAVQVPVEEEPEEPEEVSLGLFTVTGYCGCDRCSGGHNLTYSGTVPTPNHTISADISQYPIGTKLRIGDVVYTVEDKGSSVRGNVVDIFYSSHQEALDKGTYTAEVFLVQE</sequence>
<reference evidence="3" key="2">
    <citation type="submission" date="2021-04" db="EMBL/GenBank/DDBJ databases">
        <authorList>
            <person name="Gilroy R."/>
        </authorList>
    </citation>
    <scope>NUCLEOTIDE SEQUENCE</scope>
    <source>
        <strain evidence="3">CHK180-15479</strain>
    </source>
</reference>
<dbReference type="Pfam" id="PF06725">
    <property type="entry name" value="3D"/>
    <property type="match status" value="1"/>
</dbReference>
<evidence type="ECO:0000259" key="2">
    <source>
        <dbReference type="Pfam" id="PF06725"/>
    </source>
</evidence>
<feature type="signal peptide" evidence="1">
    <location>
        <begin position="1"/>
        <end position="27"/>
    </location>
</feature>